<dbReference type="Gene3D" id="1.50.10.10">
    <property type="match status" value="1"/>
</dbReference>
<dbReference type="InterPro" id="IPR027414">
    <property type="entry name" value="GH95_N_dom"/>
</dbReference>
<feature type="domain" description="Alpha fucosidase A-like C-terminal" evidence="2">
    <location>
        <begin position="715"/>
        <end position="782"/>
    </location>
</feature>
<dbReference type="PIRSF" id="PIRSF007663">
    <property type="entry name" value="UCP007663"/>
    <property type="match status" value="1"/>
</dbReference>
<dbReference type="Pfam" id="PF14498">
    <property type="entry name" value="Glyco_hyd_65N_2"/>
    <property type="match status" value="1"/>
</dbReference>
<feature type="domain" description="Glycosyl hydrolase family 95 N-terminal" evidence="1">
    <location>
        <begin position="33"/>
        <end position="281"/>
    </location>
</feature>
<comment type="caution">
    <text evidence="4">The sequence shown here is derived from an EMBL/GenBank/DDBJ whole genome shotgun (WGS) entry which is preliminary data.</text>
</comment>
<feature type="domain" description="Glycosyl hydrolase family 95 catalytic" evidence="3">
    <location>
        <begin position="301"/>
        <end position="713"/>
    </location>
</feature>
<reference evidence="4" key="1">
    <citation type="submission" date="2022-11" db="EMBL/GenBank/DDBJ databases">
        <title>High-quality draft genome sequence of Galbibacter sp. strain CMA-7.</title>
        <authorList>
            <person name="Wei L."/>
            <person name="Dong C."/>
            <person name="Shao Z."/>
        </authorList>
    </citation>
    <scope>NUCLEOTIDE SEQUENCE</scope>
    <source>
        <strain evidence="4">CMA-7</strain>
    </source>
</reference>
<dbReference type="InterPro" id="IPR049053">
    <property type="entry name" value="AFCA-like_C"/>
</dbReference>
<dbReference type="Pfam" id="PF21307">
    <property type="entry name" value="Glyco_hydro_95_C"/>
    <property type="match status" value="1"/>
</dbReference>
<evidence type="ECO:0000259" key="3">
    <source>
        <dbReference type="Pfam" id="PF22124"/>
    </source>
</evidence>
<dbReference type="Proteomes" id="UP001153642">
    <property type="component" value="Unassembled WGS sequence"/>
</dbReference>
<dbReference type="InterPro" id="IPR008928">
    <property type="entry name" value="6-hairpin_glycosidase_sf"/>
</dbReference>
<dbReference type="PANTHER" id="PTHR31084:SF0">
    <property type="entry name" value="ALPHA-L-FUCOSIDASE 2"/>
    <property type="match status" value="1"/>
</dbReference>
<evidence type="ECO:0000259" key="1">
    <source>
        <dbReference type="Pfam" id="PF14498"/>
    </source>
</evidence>
<proteinExistence type="predicted"/>
<name>A0ABT6FMS5_9FLAO</name>
<dbReference type="InterPro" id="IPR016518">
    <property type="entry name" value="Alpha-L-fucosidase"/>
</dbReference>
<dbReference type="SUPFAM" id="SSF48208">
    <property type="entry name" value="Six-hairpin glycosidases"/>
    <property type="match status" value="1"/>
</dbReference>
<dbReference type="InterPro" id="IPR012341">
    <property type="entry name" value="6hp_glycosidase-like_sf"/>
</dbReference>
<organism evidence="4 5">
    <name type="scientific">Galbibacter pacificus</name>
    <dbReference type="NCBI Taxonomy" id="2996052"/>
    <lineage>
        <taxon>Bacteria</taxon>
        <taxon>Pseudomonadati</taxon>
        <taxon>Bacteroidota</taxon>
        <taxon>Flavobacteriia</taxon>
        <taxon>Flavobacteriales</taxon>
        <taxon>Flavobacteriaceae</taxon>
        <taxon>Galbibacter</taxon>
    </lineage>
</organism>
<dbReference type="PANTHER" id="PTHR31084">
    <property type="entry name" value="ALPHA-L-FUCOSIDASE 2"/>
    <property type="match status" value="1"/>
</dbReference>
<gene>
    <name evidence="4" type="ORF">OSR52_01715</name>
</gene>
<evidence type="ECO:0000259" key="2">
    <source>
        <dbReference type="Pfam" id="PF21307"/>
    </source>
</evidence>
<dbReference type="GO" id="GO:0016787">
    <property type="term" value="F:hydrolase activity"/>
    <property type="evidence" value="ECO:0007669"/>
    <property type="project" value="UniProtKB-KW"/>
</dbReference>
<dbReference type="RefSeq" id="WP_277898326.1">
    <property type="nucleotide sequence ID" value="NZ_JAPMUA010000001.1"/>
</dbReference>
<dbReference type="EMBL" id="JAPMUA010000001">
    <property type="protein sequence ID" value="MDG3584567.1"/>
    <property type="molecule type" value="Genomic_DNA"/>
</dbReference>
<protein>
    <submittedName>
        <fullName evidence="4">Glycoside hydrolase family 95 protein</fullName>
    </submittedName>
</protein>
<accession>A0ABT6FMS5</accession>
<dbReference type="Pfam" id="PF22124">
    <property type="entry name" value="Glyco_hydro_95_cat"/>
    <property type="match status" value="1"/>
</dbReference>
<sequence>MTNTHKGSSLLFSIGAAFFCFFGCQAQKDINAIWYTHPAMVWEETLPLGNGRLGMTPDSGIRTDKIVLNDITLWSGQPQDANRKDAYKYLPQIRELLIDGKNKEAEAIINKHFIAKGKGSGSGNGADVPFGCYQTLGNLYLNFDYGEKAIIEEVDYKRKLDIDSAIASCEFRINDIKYTREYYTSFDDDIAIIKLSSSKPGSISLEVGMDRQERFQTFTKDGALIMEGQLNNGTDGYGMRYKAKIVPLINGGRIQSTSNSLQIADADEVILLISMGTDYKNKDYEKLIDRELKSGLSKSIADQRKKHIENYAKLFNRVSLKLGRSANNEVPTDKRLHDFKEYNEGDDALAALFFQFGRYLSISSTRPGILPPNLQGLWAKNVQTPWNGDYHLDVNIQMNHWALEVANLSELNLPLKDLVKSMVVHGEKTAKAYYNSDGWVAHVITNVWGYTAPGEQASWGISNAGSGWLCNNLWQHYLYTNDVQYLKEIYPILKGVAQFYLDMLIKDPKTGWWVTAPSVSPENSFYLQNGEQTNICMGPTIDNQIVRELFQNVVDASTSLGIDKQFSTVLEKKLEVIPPVAVIGTDGRIMEWLRSYKEVDPQHRHISHLYALYPGNQITIGHTPDLAEAAKKTLIARGDDGPSWSIAYKMLFWARLKDGNHAFKLLSNILRPTKATNINYGAGGGVYYNLLSAGPPFQIDGNFGATAGIAEMLLQSHAGVIELLPALPDQWSEQGYYKGLKAEGGYTVDVKWEQGKVTGFMIYSSSKKSINVKVNGVVQVVETIKKG</sequence>
<evidence type="ECO:0000313" key="4">
    <source>
        <dbReference type="EMBL" id="MDG3584567.1"/>
    </source>
</evidence>
<keyword evidence="5" id="KW-1185">Reference proteome</keyword>
<evidence type="ECO:0000313" key="5">
    <source>
        <dbReference type="Proteomes" id="UP001153642"/>
    </source>
</evidence>
<keyword evidence="4" id="KW-0378">Hydrolase</keyword>
<dbReference type="InterPro" id="IPR054363">
    <property type="entry name" value="GH95_cat"/>
</dbReference>